<dbReference type="InterPro" id="IPR048053">
    <property type="entry name" value="Cyclin-Q_second_cyclin_box"/>
</dbReference>
<dbReference type="InterPro" id="IPR048055">
    <property type="entry name" value="Cyclin-Q_first_cyclin_box"/>
</dbReference>
<feature type="region of interest" description="Disordered" evidence="5">
    <location>
        <begin position="236"/>
        <end position="258"/>
    </location>
</feature>
<dbReference type="InterPro" id="IPR036915">
    <property type="entry name" value="Cyclin-like_sf"/>
</dbReference>
<dbReference type="CDD" id="cd20535">
    <property type="entry name" value="CYCLIN_CCNM_CCNQ_rpt2"/>
    <property type="match status" value="1"/>
</dbReference>
<dbReference type="AlphaFoldDB" id="A0A8J1XFX5"/>
<accession>A0A8J1XFX5</accession>
<dbReference type="InterPro" id="IPR043198">
    <property type="entry name" value="Cyclin/Ssn8"/>
</dbReference>
<dbReference type="OrthoDB" id="79090at2759"/>
<evidence type="ECO:0000313" key="6">
    <source>
        <dbReference type="EMBL" id="CAH1784858.1"/>
    </source>
</evidence>
<name>A0A8J1XFX5_OWEFU</name>
<dbReference type="CDD" id="cd20534">
    <property type="entry name" value="CYCLIN_CCNM_CCNQ_rpt1"/>
    <property type="match status" value="1"/>
</dbReference>
<dbReference type="InterPro" id="IPR006671">
    <property type="entry name" value="Cyclin_N"/>
</dbReference>
<dbReference type="SUPFAM" id="SSF47954">
    <property type="entry name" value="Cyclin-like"/>
    <property type="match status" value="2"/>
</dbReference>
<dbReference type="GO" id="GO:0016538">
    <property type="term" value="F:cyclin-dependent protein serine/threonine kinase regulator activity"/>
    <property type="evidence" value="ECO:0007669"/>
    <property type="project" value="InterPro"/>
</dbReference>
<reference evidence="6" key="1">
    <citation type="submission" date="2022-03" db="EMBL/GenBank/DDBJ databases">
        <authorList>
            <person name="Martin C."/>
        </authorList>
    </citation>
    <scope>NUCLEOTIDE SEQUENCE</scope>
</reference>
<evidence type="ECO:0000256" key="5">
    <source>
        <dbReference type="SAM" id="MobiDB-lite"/>
    </source>
</evidence>
<evidence type="ECO:0000313" key="7">
    <source>
        <dbReference type="Proteomes" id="UP000749559"/>
    </source>
</evidence>
<comment type="caution">
    <text evidence="6">The sequence shown here is derived from an EMBL/GenBank/DDBJ whole genome shotgun (WGS) entry which is preliminary data.</text>
</comment>
<dbReference type="FunFam" id="1.10.472.10:FF:000122">
    <property type="entry name" value="Cyclin-related protein FAM58A"/>
    <property type="match status" value="1"/>
</dbReference>
<dbReference type="Pfam" id="PF00134">
    <property type="entry name" value="Cyclin_N"/>
    <property type="match status" value="1"/>
</dbReference>
<dbReference type="EMBL" id="CAIIXF020000005">
    <property type="protein sequence ID" value="CAH1784858.1"/>
    <property type="molecule type" value="Genomic_DNA"/>
</dbReference>
<evidence type="ECO:0000256" key="1">
    <source>
        <dbReference type="ARBA" id="ARBA00010390"/>
    </source>
</evidence>
<sequence length="268" mass="31292">MTDENEVEKQHFQHIRFMFEASIKLNVSPIPLATACTLYHKFFHHCDITDYDPHMVATTSLYLAGKIEEEHLKLRDVINVCYRTLNKDEPPLEIGETYWTLRDGVVNFELFMMRVLKFQVKFIHPHKYVLHYYKSLSDWLHPQTVNHVPILTTAWALLRDSYHSDIILHHKAQHVAIAVLYLAFQCHGVDVPYDGEADTIWQQALCDGIRTKDIEYIVDRLIQTYDLEDNIYSIPSQPQRQSRIDTPMSDSSSQMSNPMEQVSIIPGF</sequence>
<keyword evidence="3" id="KW-0195">Cyclin</keyword>
<organism evidence="6 7">
    <name type="scientific">Owenia fusiformis</name>
    <name type="common">Polychaete worm</name>
    <dbReference type="NCBI Taxonomy" id="6347"/>
    <lineage>
        <taxon>Eukaryota</taxon>
        <taxon>Metazoa</taxon>
        <taxon>Spiralia</taxon>
        <taxon>Lophotrochozoa</taxon>
        <taxon>Annelida</taxon>
        <taxon>Polychaeta</taxon>
        <taxon>Sedentaria</taxon>
        <taxon>Canalipalpata</taxon>
        <taxon>Sabellida</taxon>
        <taxon>Oweniida</taxon>
        <taxon>Oweniidae</taxon>
        <taxon>Owenia</taxon>
    </lineage>
</organism>
<evidence type="ECO:0000256" key="3">
    <source>
        <dbReference type="ARBA" id="ARBA00023127"/>
    </source>
</evidence>
<dbReference type="Proteomes" id="UP000749559">
    <property type="component" value="Unassembled WGS sequence"/>
</dbReference>
<dbReference type="Gene3D" id="1.10.472.10">
    <property type="entry name" value="Cyclin-like"/>
    <property type="match status" value="2"/>
</dbReference>
<gene>
    <name evidence="6" type="ORF">OFUS_LOCUS10987</name>
</gene>
<dbReference type="PANTHER" id="PTHR10026">
    <property type="entry name" value="CYCLIN"/>
    <property type="match status" value="1"/>
</dbReference>
<protein>
    <recommendedName>
        <fullName evidence="2">Cyclin-Q</fullName>
    </recommendedName>
    <alternativeName>
        <fullName evidence="4">Cyclin-related protein FAM58A</fullName>
    </alternativeName>
</protein>
<evidence type="ECO:0000256" key="4">
    <source>
        <dbReference type="ARBA" id="ARBA00032419"/>
    </source>
</evidence>
<feature type="compositionally biased region" description="Polar residues" evidence="5">
    <location>
        <begin position="248"/>
        <end position="258"/>
    </location>
</feature>
<proteinExistence type="inferred from homology"/>
<comment type="similarity">
    <text evidence="1">Belongs to the cyclin family. Cyclin-like FAM58 subfamily.</text>
</comment>
<dbReference type="FunFam" id="1.10.472.10:FF:000042">
    <property type="entry name" value="FAM58A isoform 1"/>
    <property type="match status" value="1"/>
</dbReference>
<keyword evidence="7" id="KW-1185">Reference proteome</keyword>
<dbReference type="InterPro" id="IPR013763">
    <property type="entry name" value="Cyclin-like_dom"/>
</dbReference>
<dbReference type="SMART" id="SM00385">
    <property type="entry name" value="CYCLIN"/>
    <property type="match status" value="2"/>
</dbReference>
<dbReference type="GO" id="GO:0006357">
    <property type="term" value="P:regulation of transcription by RNA polymerase II"/>
    <property type="evidence" value="ECO:0007669"/>
    <property type="project" value="InterPro"/>
</dbReference>
<evidence type="ECO:0000256" key="2">
    <source>
        <dbReference type="ARBA" id="ARBA00019501"/>
    </source>
</evidence>